<organism evidence="2 3">
    <name type="scientific">Echinicola strongylocentroti</name>
    <dbReference type="NCBI Taxonomy" id="1795355"/>
    <lineage>
        <taxon>Bacteria</taxon>
        <taxon>Pseudomonadati</taxon>
        <taxon>Bacteroidota</taxon>
        <taxon>Cytophagia</taxon>
        <taxon>Cytophagales</taxon>
        <taxon>Cyclobacteriaceae</taxon>
        <taxon>Echinicola</taxon>
    </lineage>
</organism>
<accession>A0A2Z4IN80</accession>
<dbReference type="InterPro" id="IPR051815">
    <property type="entry name" value="Molybdate_resp_trans_reg"/>
</dbReference>
<dbReference type="OrthoDB" id="9805928at2"/>
<dbReference type="Gene3D" id="1.10.10.10">
    <property type="entry name" value="Winged helix-like DNA-binding domain superfamily/Winged helix DNA-binding domain"/>
    <property type="match status" value="1"/>
</dbReference>
<feature type="domain" description="HTH lysR-type" evidence="1">
    <location>
        <begin position="24"/>
        <end position="85"/>
    </location>
</feature>
<reference evidence="2 3" key="1">
    <citation type="submission" date="2018-06" db="EMBL/GenBank/DDBJ databases">
        <title>Echinicola strongylocentroti sp. nov., isolated from a sea urchin Strongylocentrotus intermedius.</title>
        <authorList>
            <person name="Bae S.S."/>
        </authorList>
    </citation>
    <scope>NUCLEOTIDE SEQUENCE [LARGE SCALE GENOMIC DNA]</scope>
    <source>
        <strain evidence="2 3">MEBiC08714</strain>
    </source>
</reference>
<dbReference type="Proteomes" id="UP000248688">
    <property type="component" value="Chromosome"/>
</dbReference>
<evidence type="ECO:0000259" key="1">
    <source>
        <dbReference type="Pfam" id="PF00126"/>
    </source>
</evidence>
<dbReference type="InterPro" id="IPR036388">
    <property type="entry name" value="WH-like_DNA-bd_sf"/>
</dbReference>
<dbReference type="GO" id="GO:0003700">
    <property type="term" value="F:DNA-binding transcription factor activity"/>
    <property type="evidence" value="ECO:0007669"/>
    <property type="project" value="InterPro"/>
</dbReference>
<dbReference type="InterPro" id="IPR036390">
    <property type="entry name" value="WH_DNA-bd_sf"/>
</dbReference>
<dbReference type="AlphaFoldDB" id="A0A2Z4IN80"/>
<keyword evidence="3" id="KW-1185">Reference proteome</keyword>
<dbReference type="PANTHER" id="PTHR30432:SF1">
    <property type="entry name" value="DNA-BINDING TRANSCRIPTIONAL DUAL REGULATOR MODE"/>
    <property type="match status" value="1"/>
</dbReference>
<dbReference type="Pfam" id="PF00126">
    <property type="entry name" value="HTH_1"/>
    <property type="match status" value="1"/>
</dbReference>
<protein>
    <submittedName>
        <fullName evidence="2">ModE family transcriptional regulator</fullName>
    </submittedName>
</protein>
<dbReference type="EMBL" id="CP030041">
    <property type="protein sequence ID" value="AWW32190.1"/>
    <property type="molecule type" value="Genomic_DNA"/>
</dbReference>
<dbReference type="InterPro" id="IPR000847">
    <property type="entry name" value="LysR_HTH_N"/>
</dbReference>
<dbReference type="KEGG" id="est:DN752_19730"/>
<proteinExistence type="predicted"/>
<gene>
    <name evidence="2" type="ORF">DN752_19730</name>
</gene>
<name>A0A2Z4IN80_9BACT</name>
<dbReference type="RefSeq" id="WP_112785563.1">
    <property type="nucleotide sequence ID" value="NZ_CP030041.1"/>
</dbReference>
<evidence type="ECO:0000313" key="2">
    <source>
        <dbReference type="EMBL" id="AWW32190.1"/>
    </source>
</evidence>
<dbReference type="PANTHER" id="PTHR30432">
    <property type="entry name" value="TRANSCRIPTIONAL REGULATOR MODE"/>
    <property type="match status" value="1"/>
</dbReference>
<dbReference type="SUPFAM" id="SSF46785">
    <property type="entry name" value="Winged helix' DNA-binding domain"/>
    <property type="match status" value="1"/>
</dbReference>
<sequence>MKLKVNARFWVETDKGPFLGFGRVELLEKIGKLGSISKAASSMNMSNRQAWHLVDSMNAKTHDPLVITQTGGKGGGGAQLTPAGEKAINMFRKLEKEMSEYIDQATNNLDY</sequence>
<evidence type="ECO:0000313" key="3">
    <source>
        <dbReference type="Proteomes" id="UP000248688"/>
    </source>
</evidence>